<accession>U4KWI2</accession>
<protein>
    <submittedName>
        <fullName evidence="1">Uncharacterized protein</fullName>
    </submittedName>
</protein>
<evidence type="ECO:0000313" key="2">
    <source>
        <dbReference type="Proteomes" id="UP000018144"/>
    </source>
</evidence>
<sequence length="56" mass="6146">MVHCVSSIDPYVVKSVLSLDRSNCPKIDYLPDTLVLGLTTTYVHNPCGVWSKGIIP</sequence>
<evidence type="ECO:0000313" key="1">
    <source>
        <dbReference type="EMBL" id="CCX05847.1"/>
    </source>
</evidence>
<organism evidence="1 2">
    <name type="scientific">Pyronema omphalodes (strain CBS 100304)</name>
    <name type="common">Pyronema confluens</name>
    <dbReference type="NCBI Taxonomy" id="1076935"/>
    <lineage>
        <taxon>Eukaryota</taxon>
        <taxon>Fungi</taxon>
        <taxon>Dikarya</taxon>
        <taxon>Ascomycota</taxon>
        <taxon>Pezizomycotina</taxon>
        <taxon>Pezizomycetes</taxon>
        <taxon>Pezizales</taxon>
        <taxon>Pyronemataceae</taxon>
        <taxon>Pyronema</taxon>
    </lineage>
</organism>
<name>U4KWI2_PYROM</name>
<gene>
    <name evidence="1" type="ORF">PCON_05434</name>
</gene>
<dbReference type="AlphaFoldDB" id="U4KWI2"/>
<proteinExistence type="predicted"/>
<keyword evidence="2" id="KW-1185">Reference proteome</keyword>
<reference evidence="1 2" key="1">
    <citation type="journal article" date="2013" name="PLoS Genet.">
        <title>The genome and development-dependent transcriptomes of Pyronema confluens: a window into fungal evolution.</title>
        <authorList>
            <person name="Traeger S."/>
            <person name="Altegoer F."/>
            <person name="Freitag M."/>
            <person name="Gabaldon T."/>
            <person name="Kempken F."/>
            <person name="Kumar A."/>
            <person name="Marcet-Houben M."/>
            <person name="Poggeler S."/>
            <person name="Stajich J.E."/>
            <person name="Nowrousian M."/>
        </authorList>
    </citation>
    <scope>NUCLEOTIDE SEQUENCE [LARGE SCALE GENOMIC DNA]</scope>
    <source>
        <strain evidence="2">CBS 100304</strain>
        <tissue evidence="1">Vegetative mycelium</tissue>
    </source>
</reference>
<dbReference type="EMBL" id="HF935274">
    <property type="protein sequence ID" value="CCX05847.1"/>
    <property type="molecule type" value="Genomic_DNA"/>
</dbReference>
<dbReference type="Proteomes" id="UP000018144">
    <property type="component" value="Unassembled WGS sequence"/>
</dbReference>